<proteinExistence type="predicted"/>
<keyword evidence="3" id="KW-1185">Reference proteome</keyword>
<dbReference type="EMBL" id="CAKOFQ010007465">
    <property type="protein sequence ID" value="CAH2001708.1"/>
    <property type="molecule type" value="Genomic_DNA"/>
</dbReference>
<gene>
    <name evidence="2" type="ORF">ACAOBT_LOCUS26378</name>
</gene>
<dbReference type="Proteomes" id="UP001152888">
    <property type="component" value="Unassembled WGS sequence"/>
</dbReference>
<feature type="region of interest" description="Disordered" evidence="1">
    <location>
        <begin position="21"/>
        <end position="41"/>
    </location>
</feature>
<dbReference type="AlphaFoldDB" id="A0A9P0LYX9"/>
<comment type="caution">
    <text evidence="2">The sequence shown here is derived from an EMBL/GenBank/DDBJ whole genome shotgun (WGS) entry which is preliminary data.</text>
</comment>
<organism evidence="2 3">
    <name type="scientific">Acanthoscelides obtectus</name>
    <name type="common">Bean weevil</name>
    <name type="synonym">Bruchus obtectus</name>
    <dbReference type="NCBI Taxonomy" id="200917"/>
    <lineage>
        <taxon>Eukaryota</taxon>
        <taxon>Metazoa</taxon>
        <taxon>Ecdysozoa</taxon>
        <taxon>Arthropoda</taxon>
        <taxon>Hexapoda</taxon>
        <taxon>Insecta</taxon>
        <taxon>Pterygota</taxon>
        <taxon>Neoptera</taxon>
        <taxon>Endopterygota</taxon>
        <taxon>Coleoptera</taxon>
        <taxon>Polyphaga</taxon>
        <taxon>Cucujiformia</taxon>
        <taxon>Chrysomeloidea</taxon>
        <taxon>Chrysomelidae</taxon>
        <taxon>Bruchinae</taxon>
        <taxon>Bruchini</taxon>
        <taxon>Acanthoscelides</taxon>
    </lineage>
</organism>
<evidence type="ECO:0000313" key="3">
    <source>
        <dbReference type="Proteomes" id="UP001152888"/>
    </source>
</evidence>
<name>A0A9P0LYX9_ACAOB</name>
<evidence type="ECO:0000256" key="1">
    <source>
        <dbReference type="SAM" id="MobiDB-lite"/>
    </source>
</evidence>
<accession>A0A9P0LYX9</accession>
<evidence type="ECO:0000313" key="2">
    <source>
        <dbReference type="EMBL" id="CAH2001708.1"/>
    </source>
</evidence>
<protein>
    <submittedName>
        <fullName evidence="2">Uncharacterized protein</fullName>
    </submittedName>
</protein>
<sequence length="41" mass="4576">MVFREIFVGLAEEIEGKKPNKERLLNESDGEVDPDATLKAS</sequence>
<dbReference type="OrthoDB" id="5867527at2759"/>
<reference evidence="2" key="1">
    <citation type="submission" date="2022-03" db="EMBL/GenBank/DDBJ databases">
        <authorList>
            <person name="Sayadi A."/>
        </authorList>
    </citation>
    <scope>NUCLEOTIDE SEQUENCE</scope>
</reference>